<feature type="compositionally biased region" description="Basic and acidic residues" evidence="1">
    <location>
        <begin position="585"/>
        <end position="598"/>
    </location>
</feature>
<protein>
    <submittedName>
        <fullName evidence="3">RNA-binding domain-containing protein</fullName>
    </submittedName>
</protein>
<dbReference type="Gene3D" id="3.30.950.30">
    <property type="entry name" value="Schlafen, AAA domain"/>
    <property type="match status" value="1"/>
</dbReference>
<dbReference type="PANTHER" id="PTHR30595:SF6">
    <property type="entry name" value="SCHLAFEN ALBA-2 DOMAIN-CONTAINING PROTEIN"/>
    <property type="match status" value="1"/>
</dbReference>
<dbReference type="InterPro" id="IPR038461">
    <property type="entry name" value="Schlafen_AlbA_2_dom_sf"/>
</dbReference>
<proteinExistence type="predicted"/>
<feature type="region of interest" description="Disordered" evidence="1">
    <location>
        <begin position="546"/>
        <end position="598"/>
    </location>
</feature>
<dbReference type="Pfam" id="PF13749">
    <property type="entry name" value="HATPase_c_4"/>
    <property type="match status" value="1"/>
</dbReference>
<sequence length="702" mass="78495">MIDLHSPADLELLRESIDLECKLAAGRDGKGALPEDFWPTYSAFANTSGGVVVLGVREKKGQFHLEGIANPAKVRKELFDNLNNRKQVSANLLSDASVQEVELEGRTLLVVEIPRANRKQRPVHLTPNPFGHTYRRLNEGDRVLPDEEVKRMLAEQVEDSRDDRILKGYHLDDLCEETLRAYRQVFANREPAHPWNALDDQEFLRQIGGWRRDRETDTAGLTLAGLLMFGWMSTIHEALPNYMLDYQERPEARTELRWVDRVTLDGKWSGNLYDFYRKVYLKLTADLKVPFKLEKGERQDETPVHVALREALANVLVHADYSDRASVLVVKRPDMFGFRNPGLMRVPPEVAIHGGEHDCRNRTLHKMFRFVGVGEQAGSGIPKIYAGWKDQHWRAPALFERNEPYNQTLLELRMVDLLPDDVLAALRRQFGPAFDQLSHDERLTLAAAASERTISHARIMEMTGMQSMEASRLLQGLVRAGLLESHNPGRGAVYCLPGAALPTPEDVFGSSGHLPERFGHLDGSSTHLTGDGSAYLAGSSTHLPDSSGHLVGSSGGLAGSSGHLTDSSGHSAGSSGHLSGTGDTDCPRDTQGRRLTEKLDAPMIDDLAMLDDEFHRELIEEALSARAYRKLDADEMQRIILQVCRGHYVTGSCLAELLKRNADSLRKQHLKQLVQTGRLRLAFPTAPTHQMQAYRSTEDEQP</sequence>
<evidence type="ECO:0000313" key="4">
    <source>
        <dbReference type="Proteomes" id="UP001467669"/>
    </source>
</evidence>
<feature type="domain" description="Schlafen AlbA-2" evidence="2">
    <location>
        <begin position="16"/>
        <end position="142"/>
    </location>
</feature>
<accession>A0ABU9MAH2</accession>
<evidence type="ECO:0000259" key="2">
    <source>
        <dbReference type="Pfam" id="PF04326"/>
    </source>
</evidence>
<feature type="compositionally biased region" description="Low complexity" evidence="1">
    <location>
        <begin position="560"/>
        <end position="582"/>
    </location>
</feature>
<evidence type="ECO:0000256" key="1">
    <source>
        <dbReference type="SAM" id="MobiDB-lite"/>
    </source>
</evidence>
<dbReference type="Proteomes" id="UP001467669">
    <property type="component" value="Unassembled WGS sequence"/>
</dbReference>
<dbReference type="Pfam" id="PF04326">
    <property type="entry name" value="SLFN_AlbA_2"/>
    <property type="match status" value="1"/>
</dbReference>
<dbReference type="PANTHER" id="PTHR30595">
    <property type="entry name" value="GLPR-RELATED TRANSCRIPTIONAL REPRESSOR"/>
    <property type="match status" value="1"/>
</dbReference>
<dbReference type="InterPro" id="IPR038475">
    <property type="entry name" value="RecG_C_sf"/>
</dbReference>
<comment type="caution">
    <text evidence="3">The sequence shown here is derived from an EMBL/GenBank/DDBJ whole genome shotgun (WGS) entry which is preliminary data.</text>
</comment>
<organism evidence="3 4">
    <name type="scientific">Stutzerimonas chloritidismutans</name>
    <name type="common">Pseudomonas chloritidismutans</name>
    <dbReference type="NCBI Taxonomy" id="203192"/>
    <lineage>
        <taxon>Bacteria</taxon>
        <taxon>Pseudomonadati</taxon>
        <taxon>Pseudomonadota</taxon>
        <taxon>Gammaproteobacteria</taxon>
        <taxon>Pseudomonadales</taxon>
        <taxon>Pseudomonadaceae</taxon>
        <taxon>Stutzerimonas</taxon>
    </lineage>
</organism>
<name>A0ABU9MAH2_STUCH</name>
<reference evidence="3 4" key="1">
    <citation type="submission" date="2024-04" db="EMBL/GenBank/DDBJ databases">
        <title>Draft Genome Sequence of Isolates Cultured from Underwater Hawaii Seamounts in the North Pacific Ocean.</title>
        <authorList>
            <person name="Sharma I."/>
            <person name="Darden B."/>
            <person name="Creggett J."/>
            <person name="Taylor S."/>
            <person name="Grant M.P."/>
            <person name="Scott J."/>
            <person name="Attles S."/>
            <person name="Walker S."/>
            <person name="Johnson G."/>
            <person name="St. Cloud C."/>
        </authorList>
    </citation>
    <scope>NUCLEOTIDE SEQUENCE [LARGE SCALE GENOMIC DNA]</scope>
    <source>
        <strain evidence="3 4">03GJ23</strain>
    </source>
</reference>
<keyword evidence="4" id="KW-1185">Reference proteome</keyword>
<gene>
    <name evidence="3" type="ORF">AAGW23_17615</name>
</gene>
<dbReference type="InterPro" id="IPR007421">
    <property type="entry name" value="Schlafen_AlbA_2_dom"/>
</dbReference>
<dbReference type="EMBL" id="JBCFXD010000012">
    <property type="protein sequence ID" value="MEL7560666.1"/>
    <property type="molecule type" value="Genomic_DNA"/>
</dbReference>
<dbReference type="Gene3D" id="3.30.565.60">
    <property type="match status" value="1"/>
</dbReference>
<evidence type="ECO:0000313" key="3">
    <source>
        <dbReference type="EMBL" id="MEL7560666.1"/>
    </source>
</evidence>
<dbReference type="RefSeq" id="WP_342407629.1">
    <property type="nucleotide sequence ID" value="NZ_JBCFXD010000012.1"/>
</dbReference>